<name>A0A2H3T8T9_FUSOX</name>
<dbReference type="VEuPathDB" id="FungiDB:FOZG_06976"/>
<sequence length="1505" mass="169163">MSEYYNPGIPPEDENQNQTGYQGQNPGQYQDQNNGIQRNQWNPSLSYPGSIEPGRVGFAPNAGPATWGQQPQLHRMPQEHEMEQIHPRNQWHAMKQTNQRNQRNQMQNMYQISPHIANPAPAPAPAPASWYGYNNLLHGMDLANMSAIELLNRFPIFFGQPDTAWSNAGNNSDACAGSVSVQNQQHGGQPIAVYPNGGHSNGGYHIHGHAIPPPPPSQPSPAAPSTGGRRKRGRAASPNTTAPAPKRTRNLAPNASGAEGDNANSSRIPDPTPNTTSTPSRQPQRTRKRKADIDEEDDDDEDDLPSDPRPPKKPRRRPGATKKDKVDDAEAGNSRRNRKKEDNELVDPGTICNFCATHPAAYAANPVCDWEQVPNRNGPEIYNIECSNCANYRSRNKDHTELAKTDDHMCRVRGPITPLINFEYKRYGDRDPRTYVKKTCNHCTRKGWEETCDVDTILGYYCLNCRKLGSCEVDKSVLPMRRPNKLTRRPWYRHPCDRCLLRHKTFGEMKGDECCSWITNRSEWEDNRACRQCQRDGAKCLDLGTPMASFSQTTWPSSWKIRTEFEKGGKWHEYAKVTTDTAWRKPCQACQTAGKGTDCLVMWIQPDHACERCTQFGIDCWVPEGDDFRPYPIFDLSRVGFGQFTPFKVCKQCAEAGRNCDRQRPCDSCRHHKAKCDPMSYDKPGCIDRAKVAGKENKRSYSPGHLYYLALGYGPDGVDDIKDGRQVEHWIGPAAPVYGLTDIKDRPRHYRYIADVHRHHRPPGDAIPPVTTPAVLLEDTTAEQLRGIITELWSNNQPPKNDLQAYQKVWKLLRDNQNLQMSQAGVEINLPGPTRSVRSFQGGPVLIDIERIHNRMLPSVYGYPNATQSQGTPQILPNPPYQPPVQYRDYHQQNASAPQTQLYPHPAAQQPNAHTQQPQPIRPSQGPAAGWQEYGGFDQQQPDTHTQQPQPIRPSQDPADQHIHSRPGKEVYSQSQQGQQMSPNQVPPYQQDCGNLVQQRLDTHSQHKGQPRDPADQRENEEVAYDRYVANTLLRALQSPPDQGIADGQETEDVGPGQHRLFADDSAILALPGAHDVENDQQEPLTGPQPQDQPQDGIDKFKEMSYTDLLNYKRSRVNRGERWHNPQTSRGGKKPFQERMARGNRVPKNANNQDAFNPFLGFTFGPDQKPRFKEKPTSSRWKVFNHLEGIDMDGWHESKSEETKEESRPRLFSIVNGQTNQPAPLRDVLGDVPYEEKGERTWCYCAEPGECGRGKCGSWDTGEQGQATCQSSAHRSTAPGYFPVCNDCTRGNVKYLFQHEHNPITEGELLSMRAYLCNDCAGQMSSGAPNAAQNQAVGARRVYGIAADAEHYQNMQKPVNDPSQAAKFISNTEALTGCSCANRMLGTSLCRFHRLYYAEEVMKHSALMQEWRLSRFKKAVCPSCLAQKPSEQVNVSANVDGFVTGAPTAWTCVVCNDWVVNEQNDGNNQPKAIDKLLWNLNIGRELLDPRREITPGRVLGEEVSV</sequence>
<feature type="compositionally biased region" description="Polar residues" evidence="1">
    <location>
        <begin position="892"/>
        <end position="902"/>
    </location>
</feature>
<protein>
    <submittedName>
        <fullName evidence="2">Uncharacterized protein</fullName>
    </submittedName>
</protein>
<accession>A0A2H3T8T9</accession>
<feature type="region of interest" description="Disordered" evidence="1">
    <location>
        <begin position="1039"/>
        <end position="1058"/>
    </location>
</feature>
<feature type="region of interest" description="Disordered" evidence="1">
    <location>
        <begin position="1"/>
        <end position="63"/>
    </location>
</feature>
<feature type="compositionally biased region" description="Basic and acidic residues" evidence="1">
    <location>
        <begin position="959"/>
        <end position="969"/>
    </location>
</feature>
<dbReference type="InterPro" id="IPR026736">
    <property type="entry name" value="Virilizer"/>
</dbReference>
<dbReference type="VEuPathDB" id="FungiDB:HZS61_012688"/>
<dbReference type="Proteomes" id="UP000219369">
    <property type="component" value="Unassembled WGS sequence"/>
</dbReference>
<reference evidence="3" key="1">
    <citation type="submission" date="2016-09" db="EMBL/GenBank/DDBJ databases">
        <authorList>
            <person name="Guldener U."/>
        </authorList>
    </citation>
    <scope>NUCLEOTIDE SEQUENCE [LARGE SCALE GENOMIC DNA]</scope>
    <source>
        <strain evidence="3">V64-1</strain>
    </source>
</reference>
<dbReference type="VEuPathDB" id="FungiDB:FOC4_g10011635"/>
<dbReference type="VEuPathDB" id="FungiDB:FOC1_g10005122"/>
<dbReference type="VEuPathDB" id="FungiDB:FOMG_12201"/>
<dbReference type="GO" id="GO:0036396">
    <property type="term" value="C:RNA N6-methyladenosine methyltransferase complex"/>
    <property type="evidence" value="ECO:0007669"/>
    <property type="project" value="TreeGrafter"/>
</dbReference>
<feature type="region of interest" description="Disordered" evidence="1">
    <location>
        <begin position="863"/>
        <end position="991"/>
    </location>
</feature>
<dbReference type="PANTHER" id="PTHR23185">
    <property type="entry name" value="PROTEIN VIRILIZER HOMOLOG"/>
    <property type="match status" value="1"/>
</dbReference>
<feature type="compositionally biased region" description="Pro residues" evidence="1">
    <location>
        <begin position="211"/>
        <end position="222"/>
    </location>
</feature>
<dbReference type="VEuPathDB" id="FungiDB:FOXG_08281"/>
<feature type="region of interest" description="Disordered" evidence="1">
    <location>
        <begin position="187"/>
        <end position="343"/>
    </location>
</feature>
<feature type="compositionally biased region" description="Low complexity" evidence="1">
    <location>
        <begin position="938"/>
        <end position="950"/>
    </location>
</feature>
<organism evidence="2 3">
    <name type="scientific">Fusarium oxysporum</name>
    <name type="common">Fusarium vascular wilt</name>
    <dbReference type="NCBI Taxonomy" id="5507"/>
    <lineage>
        <taxon>Eukaryota</taxon>
        <taxon>Fungi</taxon>
        <taxon>Dikarya</taxon>
        <taxon>Ascomycota</taxon>
        <taxon>Pezizomycotina</taxon>
        <taxon>Sordariomycetes</taxon>
        <taxon>Hypocreomycetidae</taxon>
        <taxon>Hypocreales</taxon>
        <taxon>Nectriaceae</taxon>
        <taxon>Fusarium</taxon>
        <taxon>Fusarium oxysporum species complex</taxon>
    </lineage>
</organism>
<feature type="region of interest" description="Disordered" evidence="1">
    <location>
        <begin position="1078"/>
        <end position="1098"/>
    </location>
</feature>
<feature type="compositionally biased region" description="Polar residues" evidence="1">
    <location>
        <begin position="16"/>
        <end position="47"/>
    </location>
</feature>
<dbReference type="VEuPathDB" id="FungiDB:FOIG_11889"/>
<evidence type="ECO:0000313" key="2">
    <source>
        <dbReference type="EMBL" id="SCO85092.1"/>
    </source>
</evidence>
<gene>
    <name evidence="2" type="ORF">FRV6_09219</name>
</gene>
<evidence type="ECO:0000313" key="3">
    <source>
        <dbReference type="Proteomes" id="UP000219369"/>
    </source>
</evidence>
<feature type="compositionally biased region" description="Polar residues" evidence="1">
    <location>
        <begin position="909"/>
        <end position="919"/>
    </location>
</feature>
<dbReference type="GO" id="GO:0003723">
    <property type="term" value="F:RNA binding"/>
    <property type="evidence" value="ECO:0007669"/>
    <property type="project" value="TreeGrafter"/>
</dbReference>
<proteinExistence type="predicted"/>
<feature type="compositionally biased region" description="Acidic residues" evidence="1">
    <location>
        <begin position="293"/>
        <end position="305"/>
    </location>
</feature>
<feature type="compositionally biased region" description="Basic residues" evidence="1">
    <location>
        <begin position="311"/>
        <end position="320"/>
    </location>
</feature>
<dbReference type="EMBL" id="FMJY01000005">
    <property type="protein sequence ID" value="SCO85092.1"/>
    <property type="molecule type" value="Genomic_DNA"/>
</dbReference>
<dbReference type="OrthoDB" id="5232836at2759"/>
<dbReference type="PANTHER" id="PTHR23185:SF0">
    <property type="entry name" value="PROTEIN VIRILIZER HOMOLOG"/>
    <property type="match status" value="1"/>
</dbReference>
<evidence type="ECO:0000256" key="1">
    <source>
        <dbReference type="SAM" id="MobiDB-lite"/>
    </source>
</evidence>
<feature type="compositionally biased region" description="Low complexity" evidence="1">
    <location>
        <begin position="973"/>
        <end position="984"/>
    </location>
</feature>